<feature type="region of interest" description="Disordered" evidence="2">
    <location>
        <begin position="295"/>
        <end position="319"/>
    </location>
</feature>
<dbReference type="PROSITE" id="PS00028">
    <property type="entry name" value="ZINC_FINGER_C2H2_1"/>
    <property type="match status" value="1"/>
</dbReference>
<reference evidence="5" key="1">
    <citation type="submission" date="2019-07" db="EMBL/GenBank/DDBJ databases">
        <title>De Novo Assembly of kiwifruit Actinidia rufa.</title>
        <authorList>
            <person name="Sugita-Konishi S."/>
            <person name="Sato K."/>
            <person name="Mori E."/>
            <person name="Abe Y."/>
            <person name="Kisaki G."/>
            <person name="Hamano K."/>
            <person name="Suezawa K."/>
            <person name="Otani M."/>
            <person name="Fukuda T."/>
            <person name="Manabe T."/>
            <person name="Gomi K."/>
            <person name="Tabuchi M."/>
            <person name="Akimitsu K."/>
            <person name="Kataoka I."/>
        </authorList>
    </citation>
    <scope>NUCLEOTIDE SEQUENCE [LARGE SCALE GENOMIC DNA]</scope>
    <source>
        <strain evidence="5">cv. Fuchu</strain>
    </source>
</reference>
<name>A0A7J0DVB3_9ERIC</name>
<proteinExistence type="predicted"/>
<dbReference type="InterPro" id="IPR013087">
    <property type="entry name" value="Znf_C2H2_type"/>
</dbReference>
<comment type="caution">
    <text evidence="4">The sequence shown here is derived from an EMBL/GenBank/DDBJ whole genome shotgun (WGS) entry which is preliminary data.</text>
</comment>
<dbReference type="SUPFAM" id="SSF57667">
    <property type="entry name" value="beta-beta-alpha zinc fingers"/>
    <property type="match status" value="1"/>
</dbReference>
<dbReference type="PANTHER" id="PTHR47593">
    <property type="entry name" value="ZINC FINGER PROTEIN 4-LIKE"/>
    <property type="match status" value="1"/>
</dbReference>
<dbReference type="Gene3D" id="3.30.160.60">
    <property type="entry name" value="Classic Zinc Finger"/>
    <property type="match status" value="1"/>
</dbReference>
<dbReference type="PROSITE" id="PS50157">
    <property type="entry name" value="ZINC_FINGER_C2H2_2"/>
    <property type="match status" value="1"/>
</dbReference>
<sequence length="319" mass="35648">MAWRGSLSRSVIATARASIRTSPPLPRLRPPPLAAPRLQSRRLSFSNPRNLGELGCVQSLLPLYSGTCLTSHLAVSVRACCELSHVDREAQAVSAEVGEEWICKANLFLIHQIPHHDMEVDRTPDLEQMFPVKIQEKTKMANKYNRMRISVDGDKGNLDVNQREWLNLSLGRDPNTTLGESNSQSTPISRKVFSCNFCMRKFLSSQALGGHQNAHKRQRGAARIYTSQRMMTMMGFPVNTTMVRSLSVQPHSLVQKPSSRGGTASVGRFNDSNTGFGMGWAPHSLEEPMDLMWPGSFRFDPQPPEQPSDPLKLDLNLRL</sequence>
<dbReference type="InterPro" id="IPR053266">
    <property type="entry name" value="Zinc_finger_protein_7"/>
</dbReference>
<protein>
    <recommendedName>
        <fullName evidence="3">C2H2-type domain-containing protein</fullName>
    </recommendedName>
</protein>
<evidence type="ECO:0000256" key="1">
    <source>
        <dbReference type="PROSITE-ProRule" id="PRU00042"/>
    </source>
</evidence>
<keyword evidence="1" id="KW-0479">Metal-binding</keyword>
<evidence type="ECO:0000313" key="4">
    <source>
        <dbReference type="EMBL" id="GFS42152.1"/>
    </source>
</evidence>
<feature type="domain" description="C2H2-type" evidence="3">
    <location>
        <begin position="193"/>
        <end position="220"/>
    </location>
</feature>
<evidence type="ECO:0000313" key="5">
    <source>
        <dbReference type="Proteomes" id="UP000585474"/>
    </source>
</evidence>
<dbReference type="GO" id="GO:0008270">
    <property type="term" value="F:zinc ion binding"/>
    <property type="evidence" value="ECO:0007669"/>
    <property type="project" value="UniProtKB-KW"/>
</dbReference>
<keyword evidence="1" id="KW-0863">Zinc-finger</keyword>
<dbReference type="OrthoDB" id="1933825at2759"/>
<evidence type="ECO:0000259" key="3">
    <source>
        <dbReference type="PROSITE" id="PS50157"/>
    </source>
</evidence>
<dbReference type="PANTHER" id="PTHR47593:SF8">
    <property type="entry name" value="OS12G0581900 PROTEIN"/>
    <property type="match status" value="1"/>
</dbReference>
<dbReference type="InterPro" id="IPR036236">
    <property type="entry name" value="Znf_C2H2_sf"/>
</dbReference>
<dbReference type="EMBL" id="BJWL01000395">
    <property type="protein sequence ID" value="GFS42152.1"/>
    <property type="molecule type" value="Genomic_DNA"/>
</dbReference>
<organism evidence="4 5">
    <name type="scientific">Actinidia rufa</name>
    <dbReference type="NCBI Taxonomy" id="165716"/>
    <lineage>
        <taxon>Eukaryota</taxon>
        <taxon>Viridiplantae</taxon>
        <taxon>Streptophyta</taxon>
        <taxon>Embryophyta</taxon>
        <taxon>Tracheophyta</taxon>
        <taxon>Spermatophyta</taxon>
        <taxon>Magnoliopsida</taxon>
        <taxon>eudicotyledons</taxon>
        <taxon>Gunneridae</taxon>
        <taxon>Pentapetalae</taxon>
        <taxon>asterids</taxon>
        <taxon>Ericales</taxon>
        <taxon>Actinidiaceae</taxon>
        <taxon>Actinidia</taxon>
    </lineage>
</organism>
<keyword evidence="5" id="KW-1185">Reference proteome</keyword>
<gene>
    <name evidence="4" type="ORF">Acr_00g0078250</name>
</gene>
<dbReference type="AlphaFoldDB" id="A0A7J0DVB3"/>
<keyword evidence="1" id="KW-0862">Zinc</keyword>
<dbReference type="Proteomes" id="UP000585474">
    <property type="component" value="Unassembled WGS sequence"/>
</dbReference>
<evidence type="ECO:0000256" key="2">
    <source>
        <dbReference type="SAM" id="MobiDB-lite"/>
    </source>
</evidence>
<accession>A0A7J0DVB3</accession>